<proteinExistence type="predicted"/>
<feature type="transmembrane region" description="Helical" evidence="1">
    <location>
        <begin position="12"/>
        <end position="29"/>
    </location>
</feature>
<accession>X1KYN1</accession>
<protein>
    <submittedName>
        <fullName evidence="2">Uncharacterized protein</fullName>
    </submittedName>
</protein>
<evidence type="ECO:0000256" key="1">
    <source>
        <dbReference type="SAM" id="Phobius"/>
    </source>
</evidence>
<dbReference type="EMBL" id="BARV01000222">
    <property type="protein sequence ID" value="GAH95289.1"/>
    <property type="molecule type" value="Genomic_DNA"/>
</dbReference>
<dbReference type="AlphaFoldDB" id="X1KYN1"/>
<comment type="caution">
    <text evidence="2">The sequence shown here is derived from an EMBL/GenBank/DDBJ whole genome shotgun (WGS) entry which is preliminary data.</text>
</comment>
<gene>
    <name evidence="2" type="ORF">S06H3_00982</name>
</gene>
<keyword evidence="1" id="KW-0812">Transmembrane</keyword>
<reference evidence="2" key="1">
    <citation type="journal article" date="2014" name="Front. Microbiol.">
        <title>High frequency of phylogenetically diverse reductive dehalogenase-homologous genes in deep subseafloor sedimentary metagenomes.</title>
        <authorList>
            <person name="Kawai M."/>
            <person name="Futagami T."/>
            <person name="Toyoda A."/>
            <person name="Takaki Y."/>
            <person name="Nishi S."/>
            <person name="Hori S."/>
            <person name="Arai W."/>
            <person name="Tsubouchi T."/>
            <person name="Morono Y."/>
            <person name="Uchiyama I."/>
            <person name="Ito T."/>
            <person name="Fujiyama A."/>
            <person name="Inagaki F."/>
            <person name="Takami H."/>
        </authorList>
    </citation>
    <scope>NUCLEOTIDE SEQUENCE</scope>
    <source>
        <strain evidence="2">Expedition CK06-06</strain>
    </source>
</reference>
<sequence length="33" mass="3477">MKATLSEVTPIVAMVIIAIVLITCIANNINHGI</sequence>
<name>X1KYN1_9ZZZZ</name>
<keyword evidence="1" id="KW-1133">Transmembrane helix</keyword>
<feature type="non-terminal residue" evidence="2">
    <location>
        <position position="33"/>
    </location>
</feature>
<organism evidence="2">
    <name type="scientific">marine sediment metagenome</name>
    <dbReference type="NCBI Taxonomy" id="412755"/>
    <lineage>
        <taxon>unclassified sequences</taxon>
        <taxon>metagenomes</taxon>
        <taxon>ecological metagenomes</taxon>
    </lineage>
</organism>
<evidence type="ECO:0000313" key="2">
    <source>
        <dbReference type="EMBL" id="GAH95289.1"/>
    </source>
</evidence>
<keyword evidence="1" id="KW-0472">Membrane</keyword>